<organism evidence="2 3">
    <name type="scientific">Herbidospora galbida</name>
    <dbReference type="NCBI Taxonomy" id="2575442"/>
    <lineage>
        <taxon>Bacteria</taxon>
        <taxon>Bacillati</taxon>
        <taxon>Actinomycetota</taxon>
        <taxon>Actinomycetes</taxon>
        <taxon>Streptosporangiales</taxon>
        <taxon>Streptosporangiaceae</taxon>
        <taxon>Herbidospora</taxon>
    </lineage>
</organism>
<evidence type="ECO:0000259" key="1">
    <source>
        <dbReference type="PROSITE" id="PS51384"/>
    </source>
</evidence>
<sequence length="296" mass="32619">MHDPWHVFQVRVRRVERLSPAFLRVTFTGDDLEHFADPGYDQRIKLVVPIPEYGTLLFPDGPDWHARYRALPDDQKNPIRTYTVRAVRPSVAEVDVDIVLHADDGHLGPAARWAADVQEDDRCALWGPDSRHGGPYGGLEFKLPADGGNLLLAGDETAVPAITRILEQLPPHITGEALMEVPETADVQKETAPAGMRVTWLPRNGADHGSLLIDEVKAAAARLIPPAAPAQVEDVDVDVDILWEIPDAPPAACYVWLAGEAAVVVTLRRHLVGERGLDRKAVAFMGYWRKGRAESN</sequence>
<keyword evidence="3" id="KW-1185">Reference proteome</keyword>
<dbReference type="InterPro" id="IPR017927">
    <property type="entry name" value="FAD-bd_FR_type"/>
</dbReference>
<dbReference type="SUPFAM" id="SSF63380">
    <property type="entry name" value="Riboflavin synthase domain-like"/>
    <property type="match status" value="1"/>
</dbReference>
<dbReference type="Gene3D" id="2.40.30.10">
    <property type="entry name" value="Translation factors"/>
    <property type="match status" value="1"/>
</dbReference>
<dbReference type="Pfam" id="PF08021">
    <property type="entry name" value="FAD_binding_9"/>
    <property type="match status" value="1"/>
</dbReference>
<dbReference type="CDD" id="cd06193">
    <property type="entry name" value="siderophore_interacting"/>
    <property type="match status" value="1"/>
</dbReference>
<dbReference type="Proteomes" id="UP000308705">
    <property type="component" value="Unassembled WGS sequence"/>
</dbReference>
<name>A0A4V5UYL3_9ACTN</name>
<reference evidence="2 3" key="1">
    <citation type="submission" date="2019-04" db="EMBL/GenBank/DDBJ databases">
        <title>Herbidospora sp. NEAU-GS14.nov., a novel actinomycete isolated from soil.</title>
        <authorList>
            <person name="Han L."/>
        </authorList>
    </citation>
    <scope>NUCLEOTIDE SEQUENCE [LARGE SCALE GENOMIC DNA]</scope>
    <source>
        <strain evidence="2 3">NEAU-GS14</strain>
    </source>
</reference>
<dbReference type="GO" id="GO:0016491">
    <property type="term" value="F:oxidoreductase activity"/>
    <property type="evidence" value="ECO:0007669"/>
    <property type="project" value="InterPro"/>
</dbReference>
<dbReference type="InterPro" id="IPR039261">
    <property type="entry name" value="FNR_nucleotide-bd"/>
</dbReference>
<dbReference type="InterPro" id="IPR017938">
    <property type="entry name" value="Riboflavin_synthase-like_b-brl"/>
</dbReference>
<feature type="domain" description="FAD-binding FR-type" evidence="1">
    <location>
        <begin position="5"/>
        <end position="142"/>
    </location>
</feature>
<dbReference type="AlphaFoldDB" id="A0A4V5UYL3"/>
<dbReference type="Gene3D" id="3.40.50.80">
    <property type="entry name" value="Nucleotide-binding domain of ferredoxin-NADP reductase (FNR) module"/>
    <property type="match status" value="1"/>
</dbReference>
<dbReference type="InterPro" id="IPR039374">
    <property type="entry name" value="SIP_fam"/>
</dbReference>
<dbReference type="InterPro" id="IPR013113">
    <property type="entry name" value="SIP_FAD-bd"/>
</dbReference>
<dbReference type="Pfam" id="PF04954">
    <property type="entry name" value="SIP"/>
    <property type="match status" value="1"/>
</dbReference>
<dbReference type="PANTHER" id="PTHR30157:SF0">
    <property type="entry name" value="NADPH-DEPENDENT FERRIC-CHELATE REDUCTASE"/>
    <property type="match status" value="1"/>
</dbReference>
<evidence type="ECO:0000313" key="2">
    <source>
        <dbReference type="EMBL" id="TKK85133.1"/>
    </source>
</evidence>
<dbReference type="PANTHER" id="PTHR30157">
    <property type="entry name" value="FERRIC REDUCTASE, NADPH-DEPENDENT"/>
    <property type="match status" value="1"/>
</dbReference>
<dbReference type="PROSITE" id="PS51384">
    <property type="entry name" value="FAD_FR"/>
    <property type="match status" value="1"/>
</dbReference>
<protein>
    <submittedName>
        <fullName evidence="2">Siderophore-interacting protein</fullName>
    </submittedName>
</protein>
<dbReference type="OrthoDB" id="3211041at2"/>
<gene>
    <name evidence="2" type="ORF">FDA94_27325</name>
</gene>
<dbReference type="RefSeq" id="WP_137249935.1">
    <property type="nucleotide sequence ID" value="NZ_SZQA01000030.1"/>
</dbReference>
<accession>A0A4V5UYL3</accession>
<comment type="caution">
    <text evidence="2">The sequence shown here is derived from an EMBL/GenBank/DDBJ whole genome shotgun (WGS) entry which is preliminary data.</text>
</comment>
<dbReference type="InterPro" id="IPR007037">
    <property type="entry name" value="SIP_rossman_dom"/>
</dbReference>
<proteinExistence type="predicted"/>
<dbReference type="EMBL" id="SZQA01000030">
    <property type="protein sequence ID" value="TKK85133.1"/>
    <property type="molecule type" value="Genomic_DNA"/>
</dbReference>
<evidence type="ECO:0000313" key="3">
    <source>
        <dbReference type="Proteomes" id="UP000308705"/>
    </source>
</evidence>